<comment type="catalytic activity">
    <reaction evidence="1">
        <text>RX + glutathione = an S-substituted glutathione + a halide anion + H(+)</text>
        <dbReference type="Rhea" id="RHEA:16437"/>
        <dbReference type="ChEBI" id="CHEBI:15378"/>
        <dbReference type="ChEBI" id="CHEBI:16042"/>
        <dbReference type="ChEBI" id="CHEBI:17792"/>
        <dbReference type="ChEBI" id="CHEBI:57925"/>
        <dbReference type="ChEBI" id="CHEBI:90779"/>
        <dbReference type="EC" id="2.5.1.18"/>
    </reaction>
</comment>
<dbReference type="Gene3D" id="3.40.30.10">
    <property type="entry name" value="Glutaredoxin"/>
    <property type="match status" value="1"/>
</dbReference>
<feature type="domain" description="GST N-terminal" evidence="2">
    <location>
        <begin position="1"/>
        <end position="37"/>
    </location>
</feature>
<comment type="similarity">
    <text evidence="1">Belongs to the GST superfamily.</text>
</comment>
<dbReference type="EC" id="2.5.1.18" evidence="1"/>
<dbReference type="Gene3D" id="1.20.1050.10">
    <property type="match status" value="1"/>
</dbReference>
<gene>
    <name evidence="3" type="ORF">QJS04_geneDACA018284</name>
</gene>
<accession>A0AAV9B808</accession>
<dbReference type="GO" id="GO:0005829">
    <property type="term" value="C:cytosol"/>
    <property type="evidence" value="ECO:0007669"/>
    <property type="project" value="UniProtKB-SubCell"/>
</dbReference>
<dbReference type="InterPro" id="IPR045073">
    <property type="entry name" value="Omega/Tau-like"/>
</dbReference>
<dbReference type="EMBL" id="JAUJYN010000004">
    <property type="protein sequence ID" value="KAK1272606.1"/>
    <property type="molecule type" value="Genomic_DNA"/>
</dbReference>
<dbReference type="PANTHER" id="PTHR11260">
    <property type="entry name" value="GLUTATHIONE S-TRANSFERASE, GST, SUPERFAMILY, GST DOMAIN CONTAINING"/>
    <property type="match status" value="1"/>
</dbReference>
<sequence length="61" mass="6948">MFNPIHKQVPVLVHDGAAIAESVVILEYIEETWRSSGRPLLPDDPGERAVARFWSKFGEER</sequence>
<dbReference type="InterPro" id="IPR004045">
    <property type="entry name" value="Glutathione_S-Trfase_N"/>
</dbReference>
<comment type="subcellular location">
    <subcellularLocation>
        <location evidence="1">Cytoplasm</location>
        <location evidence="1">Cytosol</location>
    </subcellularLocation>
</comment>
<dbReference type="GO" id="GO:0006749">
    <property type="term" value="P:glutathione metabolic process"/>
    <property type="evidence" value="ECO:0007669"/>
    <property type="project" value="TreeGrafter"/>
</dbReference>
<dbReference type="InterPro" id="IPR036249">
    <property type="entry name" value="Thioredoxin-like_sf"/>
</dbReference>
<evidence type="ECO:0000259" key="2">
    <source>
        <dbReference type="PROSITE" id="PS50404"/>
    </source>
</evidence>
<keyword evidence="1" id="KW-0808">Transferase</keyword>
<comment type="function">
    <text evidence="1">Is involved in the conjugation of reduced glutathione to a wide number of exogenous and endogenous hydrophobic electrophiles.</text>
</comment>
<dbReference type="PANTHER" id="PTHR11260:SF676">
    <property type="entry name" value="GLUTATHIONE S-TRANSFERASE U8"/>
    <property type="match status" value="1"/>
</dbReference>
<dbReference type="PROSITE" id="PS50404">
    <property type="entry name" value="GST_NTER"/>
    <property type="match status" value="1"/>
</dbReference>
<evidence type="ECO:0000256" key="1">
    <source>
        <dbReference type="RuleBase" id="RU369102"/>
    </source>
</evidence>
<dbReference type="GO" id="GO:0004364">
    <property type="term" value="F:glutathione transferase activity"/>
    <property type="evidence" value="ECO:0007669"/>
    <property type="project" value="UniProtKB-UniRule"/>
</dbReference>
<evidence type="ECO:0000313" key="3">
    <source>
        <dbReference type="EMBL" id="KAK1272606.1"/>
    </source>
</evidence>
<comment type="caution">
    <text evidence="3">The sequence shown here is derived from an EMBL/GenBank/DDBJ whole genome shotgun (WGS) entry which is preliminary data.</text>
</comment>
<keyword evidence="4" id="KW-1185">Reference proteome</keyword>
<dbReference type="AlphaFoldDB" id="A0AAV9B808"/>
<proteinExistence type="inferred from homology"/>
<keyword evidence="1" id="KW-0963">Cytoplasm</keyword>
<dbReference type="SUPFAM" id="SSF52833">
    <property type="entry name" value="Thioredoxin-like"/>
    <property type="match status" value="1"/>
</dbReference>
<reference evidence="3" key="2">
    <citation type="submission" date="2023-06" db="EMBL/GenBank/DDBJ databases">
        <authorList>
            <person name="Ma L."/>
            <person name="Liu K.-W."/>
            <person name="Li Z."/>
            <person name="Hsiao Y.-Y."/>
            <person name="Qi Y."/>
            <person name="Fu T."/>
            <person name="Tang G."/>
            <person name="Zhang D."/>
            <person name="Sun W.-H."/>
            <person name="Liu D.-K."/>
            <person name="Li Y."/>
            <person name="Chen G.-Z."/>
            <person name="Liu X.-D."/>
            <person name="Liao X.-Y."/>
            <person name="Jiang Y.-T."/>
            <person name="Yu X."/>
            <person name="Hao Y."/>
            <person name="Huang J."/>
            <person name="Zhao X.-W."/>
            <person name="Ke S."/>
            <person name="Chen Y.-Y."/>
            <person name="Wu W.-L."/>
            <person name="Hsu J.-L."/>
            <person name="Lin Y.-F."/>
            <person name="Huang M.-D."/>
            <person name="Li C.-Y."/>
            <person name="Huang L."/>
            <person name="Wang Z.-W."/>
            <person name="Zhao X."/>
            <person name="Zhong W.-Y."/>
            <person name="Peng D.-H."/>
            <person name="Ahmad S."/>
            <person name="Lan S."/>
            <person name="Zhang J.-S."/>
            <person name="Tsai W.-C."/>
            <person name="Van De Peer Y."/>
            <person name="Liu Z.-J."/>
        </authorList>
    </citation>
    <scope>NUCLEOTIDE SEQUENCE</scope>
    <source>
        <strain evidence="3">SCP</strain>
        <tissue evidence="3">Leaves</tissue>
    </source>
</reference>
<dbReference type="Proteomes" id="UP001179952">
    <property type="component" value="Unassembled WGS sequence"/>
</dbReference>
<protein>
    <recommendedName>
        <fullName evidence="1">Glutathione S-transferase</fullName>
        <ecNumber evidence="1">2.5.1.18</ecNumber>
    </recommendedName>
</protein>
<dbReference type="Pfam" id="PF02798">
    <property type="entry name" value="GST_N"/>
    <property type="match status" value="1"/>
</dbReference>
<organism evidence="3 4">
    <name type="scientific">Acorus gramineus</name>
    <name type="common">Dwarf sweet flag</name>
    <dbReference type="NCBI Taxonomy" id="55184"/>
    <lineage>
        <taxon>Eukaryota</taxon>
        <taxon>Viridiplantae</taxon>
        <taxon>Streptophyta</taxon>
        <taxon>Embryophyta</taxon>
        <taxon>Tracheophyta</taxon>
        <taxon>Spermatophyta</taxon>
        <taxon>Magnoliopsida</taxon>
        <taxon>Liliopsida</taxon>
        <taxon>Acoraceae</taxon>
        <taxon>Acorus</taxon>
    </lineage>
</organism>
<name>A0AAV9B808_ACOGR</name>
<evidence type="ECO:0000313" key="4">
    <source>
        <dbReference type="Proteomes" id="UP001179952"/>
    </source>
</evidence>
<reference evidence="3" key="1">
    <citation type="journal article" date="2023" name="Nat. Commun.">
        <title>Diploid and tetraploid genomes of Acorus and the evolution of monocots.</title>
        <authorList>
            <person name="Ma L."/>
            <person name="Liu K.W."/>
            <person name="Li Z."/>
            <person name="Hsiao Y.Y."/>
            <person name="Qi Y."/>
            <person name="Fu T."/>
            <person name="Tang G.D."/>
            <person name="Zhang D."/>
            <person name="Sun W.H."/>
            <person name="Liu D.K."/>
            <person name="Li Y."/>
            <person name="Chen G.Z."/>
            <person name="Liu X.D."/>
            <person name="Liao X.Y."/>
            <person name="Jiang Y.T."/>
            <person name="Yu X."/>
            <person name="Hao Y."/>
            <person name="Huang J."/>
            <person name="Zhao X.W."/>
            <person name="Ke S."/>
            <person name="Chen Y.Y."/>
            <person name="Wu W.L."/>
            <person name="Hsu J.L."/>
            <person name="Lin Y.F."/>
            <person name="Huang M.D."/>
            <person name="Li C.Y."/>
            <person name="Huang L."/>
            <person name="Wang Z.W."/>
            <person name="Zhao X."/>
            <person name="Zhong W.Y."/>
            <person name="Peng D.H."/>
            <person name="Ahmad S."/>
            <person name="Lan S."/>
            <person name="Zhang J.S."/>
            <person name="Tsai W.C."/>
            <person name="Van de Peer Y."/>
            <person name="Liu Z.J."/>
        </authorList>
    </citation>
    <scope>NUCLEOTIDE SEQUENCE</scope>
    <source>
        <strain evidence="3">SCP</strain>
    </source>
</reference>